<evidence type="ECO:0000313" key="4">
    <source>
        <dbReference type="Proteomes" id="UP000245212"/>
    </source>
</evidence>
<dbReference type="EMBL" id="QETA01000002">
    <property type="protein sequence ID" value="PWF24189.1"/>
    <property type="molecule type" value="Genomic_DNA"/>
</dbReference>
<dbReference type="CDD" id="cd00293">
    <property type="entry name" value="USP-like"/>
    <property type="match status" value="1"/>
</dbReference>
<reference evidence="4" key="1">
    <citation type="submission" date="2018-05" db="EMBL/GenBank/DDBJ databases">
        <authorList>
            <person name="Li Y."/>
        </authorList>
    </citation>
    <scope>NUCLEOTIDE SEQUENCE [LARGE SCALE GENOMIC DNA]</scope>
    <source>
        <strain evidence="4">3d-2-2</strain>
    </source>
</reference>
<proteinExistence type="inferred from homology"/>
<dbReference type="PRINTS" id="PR01438">
    <property type="entry name" value="UNVRSLSTRESS"/>
</dbReference>
<name>A0A2V1JZG1_9BURK</name>
<organism evidence="3 4">
    <name type="scientific">Corticimicrobacter populi</name>
    <dbReference type="NCBI Taxonomy" id="2175229"/>
    <lineage>
        <taxon>Bacteria</taxon>
        <taxon>Pseudomonadati</taxon>
        <taxon>Pseudomonadota</taxon>
        <taxon>Betaproteobacteria</taxon>
        <taxon>Burkholderiales</taxon>
        <taxon>Alcaligenaceae</taxon>
        <taxon>Corticimicrobacter</taxon>
    </lineage>
</organism>
<sequence>MLANHNNDMKVTMKIVLLPYDGSEPAKRALEYLTNFAKEHSSFTVHILNVQPEPRMYGRGRTSILIDVLQQLRDDAREHAAEIAEEAAVQLRAAGLECTTHASVSPDTVHEVNRIIKENGCDTVVMGTRGMGGLGNLLLGSMATQVIHSVDIPVMLIK</sequence>
<dbReference type="AlphaFoldDB" id="A0A2V1JZG1"/>
<comment type="similarity">
    <text evidence="1">Belongs to the universal stress protein A family.</text>
</comment>
<gene>
    <name evidence="3" type="ORF">DD235_07810</name>
</gene>
<dbReference type="PANTHER" id="PTHR46268">
    <property type="entry name" value="STRESS RESPONSE PROTEIN NHAX"/>
    <property type="match status" value="1"/>
</dbReference>
<keyword evidence="4" id="KW-1185">Reference proteome</keyword>
<evidence type="ECO:0000259" key="2">
    <source>
        <dbReference type="Pfam" id="PF00582"/>
    </source>
</evidence>
<dbReference type="Pfam" id="PF00582">
    <property type="entry name" value="Usp"/>
    <property type="match status" value="1"/>
</dbReference>
<dbReference type="Proteomes" id="UP000245212">
    <property type="component" value="Unassembled WGS sequence"/>
</dbReference>
<feature type="domain" description="UspA" evidence="2">
    <location>
        <begin position="13"/>
        <end position="158"/>
    </location>
</feature>
<evidence type="ECO:0000256" key="1">
    <source>
        <dbReference type="ARBA" id="ARBA00008791"/>
    </source>
</evidence>
<dbReference type="SUPFAM" id="SSF52402">
    <property type="entry name" value="Adenine nucleotide alpha hydrolases-like"/>
    <property type="match status" value="1"/>
</dbReference>
<dbReference type="PANTHER" id="PTHR46268:SF6">
    <property type="entry name" value="UNIVERSAL STRESS PROTEIN UP12"/>
    <property type="match status" value="1"/>
</dbReference>
<dbReference type="Gene3D" id="3.40.50.620">
    <property type="entry name" value="HUPs"/>
    <property type="match status" value="1"/>
</dbReference>
<dbReference type="InterPro" id="IPR006016">
    <property type="entry name" value="UspA"/>
</dbReference>
<comment type="caution">
    <text evidence="3">The sequence shown here is derived from an EMBL/GenBank/DDBJ whole genome shotgun (WGS) entry which is preliminary data.</text>
</comment>
<accession>A0A2V1JZG1</accession>
<dbReference type="InterPro" id="IPR006015">
    <property type="entry name" value="Universal_stress_UspA"/>
</dbReference>
<dbReference type="InterPro" id="IPR014729">
    <property type="entry name" value="Rossmann-like_a/b/a_fold"/>
</dbReference>
<protein>
    <submittedName>
        <fullName evidence="3">Universal stress protein</fullName>
    </submittedName>
</protein>
<evidence type="ECO:0000313" key="3">
    <source>
        <dbReference type="EMBL" id="PWF24189.1"/>
    </source>
</evidence>